<comment type="similarity">
    <text evidence="2">Belongs to the GtrA family.</text>
</comment>
<feature type="transmembrane region" description="Helical" evidence="6">
    <location>
        <begin position="93"/>
        <end position="111"/>
    </location>
</feature>
<reference evidence="8 9" key="1">
    <citation type="submission" date="2016-10" db="EMBL/GenBank/DDBJ databases">
        <authorList>
            <person name="de Groot N.N."/>
        </authorList>
    </citation>
    <scope>NUCLEOTIDE SEQUENCE [LARGE SCALE GENOMIC DNA]</scope>
    <source>
        <strain evidence="8 9">DSM 1283</strain>
    </source>
</reference>
<evidence type="ECO:0000313" key="9">
    <source>
        <dbReference type="Proteomes" id="UP000198806"/>
    </source>
</evidence>
<evidence type="ECO:0000256" key="1">
    <source>
        <dbReference type="ARBA" id="ARBA00004141"/>
    </source>
</evidence>
<sequence>MKVKNRMNKKFLIHIYNNRIIRYIIFGGLTTLVNLCSYFVFRTFVKMNVNKANIISIIIAILFAYTVNSKFVFESNCNNLKEKFYEFIKFISARISTMLIEVIGVFIFVNLLQFNDFISKILIQFVVLVLNYVFSKLIVFKTENESVKIS</sequence>
<evidence type="ECO:0000313" key="8">
    <source>
        <dbReference type="EMBL" id="SFO10204.1"/>
    </source>
</evidence>
<proteinExistence type="inferred from homology"/>
<dbReference type="Pfam" id="PF04138">
    <property type="entry name" value="GtrA_DPMS_TM"/>
    <property type="match status" value="1"/>
</dbReference>
<feature type="transmembrane region" description="Helical" evidence="6">
    <location>
        <begin position="53"/>
        <end position="73"/>
    </location>
</feature>
<dbReference type="InterPro" id="IPR051401">
    <property type="entry name" value="GtrA_CellWall_Glycosyl"/>
</dbReference>
<dbReference type="InterPro" id="IPR007267">
    <property type="entry name" value="GtrA_DPMS_TM"/>
</dbReference>
<dbReference type="GO" id="GO:0005886">
    <property type="term" value="C:plasma membrane"/>
    <property type="evidence" value="ECO:0007669"/>
    <property type="project" value="TreeGrafter"/>
</dbReference>
<dbReference type="PANTHER" id="PTHR38459:SF5">
    <property type="entry name" value="CELL WALL TEICHOIC ACID GLYCOSYLATION PROTEIN GTCA"/>
    <property type="match status" value="1"/>
</dbReference>
<evidence type="ECO:0000256" key="3">
    <source>
        <dbReference type="ARBA" id="ARBA00022692"/>
    </source>
</evidence>
<dbReference type="STRING" id="1527.SAMN04489757_10932"/>
<dbReference type="AlphaFoldDB" id="A0A1I5EFD0"/>
<comment type="subcellular location">
    <subcellularLocation>
        <location evidence="1">Membrane</location>
        <topology evidence="1">Multi-pass membrane protein</topology>
    </subcellularLocation>
</comment>
<gene>
    <name evidence="8" type="ORF">SAMN04489757_10932</name>
</gene>
<evidence type="ECO:0000256" key="2">
    <source>
        <dbReference type="ARBA" id="ARBA00009399"/>
    </source>
</evidence>
<keyword evidence="9" id="KW-1185">Reference proteome</keyword>
<protein>
    <submittedName>
        <fullName evidence="8">Putative flippase GtrA (Transmembrane translocase of bactoprenol-linked glucose)</fullName>
    </submittedName>
</protein>
<evidence type="ECO:0000259" key="7">
    <source>
        <dbReference type="Pfam" id="PF04138"/>
    </source>
</evidence>
<dbReference type="GO" id="GO:0000271">
    <property type="term" value="P:polysaccharide biosynthetic process"/>
    <property type="evidence" value="ECO:0007669"/>
    <property type="project" value="InterPro"/>
</dbReference>
<accession>A0A1I5EFD0</accession>
<feature type="transmembrane region" description="Helical" evidence="6">
    <location>
        <begin position="117"/>
        <end position="134"/>
    </location>
</feature>
<evidence type="ECO:0000256" key="6">
    <source>
        <dbReference type="SAM" id="Phobius"/>
    </source>
</evidence>
<feature type="domain" description="GtrA/DPMS transmembrane" evidence="7">
    <location>
        <begin position="22"/>
        <end position="140"/>
    </location>
</feature>
<keyword evidence="3 6" id="KW-0812">Transmembrane</keyword>
<organism evidence="8 9">
    <name type="scientific">Anaerocolumna aminovalerica</name>
    <dbReference type="NCBI Taxonomy" id="1527"/>
    <lineage>
        <taxon>Bacteria</taxon>
        <taxon>Bacillati</taxon>
        <taxon>Bacillota</taxon>
        <taxon>Clostridia</taxon>
        <taxon>Lachnospirales</taxon>
        <taxon>Lachnospiraceae</taxon>
        <taxon>Anaerocolumna</taxon>
    </lineage>
</organism>
<dbReference type="EMBL" id="FOWD01000009">
    <property type="protein sequence ID" value="SFO10204.1"/>
    <property type="molecule type" value="Genomic_DNA"/>
</dbReference>
<evidence type="ECO:0000256" key="4">
    <source>
        <dbReference type="ARBA" id="ARBA00022989"/>
    </source>
</evidence>
<dbReference type="PANTHER" id="PTHR38459">
    <property type="entry name" value="PROPHAGE BACTOPRENOL-LINKED GLUCOSE TRANSLOCASE HOMOLOG"/>
    <property type="match status" value="1"/>
</dbReference>
<keyword evidence="4 6" id="KW-1133">Transmembrane helix</keyword>
<name>A0A1I5EFD0_9FIRM</name>
<dbReference type="Proteomes" id="UP000198806">
    <property type="component" value="Unassembled WGS sequence"/>
</dbReference>
<evidence type="ECO:0000256" key="5">
    <source>
        <dbReference type="ARBA" id="ARBA00023136"/>
    </source>
</evidence>
<keyword evidence="5 6" id="KW-0472">Membrane</keyword>
<feature type="transmembrane region" description="Helical" evidence="6">
    <location>
        <begin position="20"/>
        <end position="41"/>
    </location>
</feature>